<evidence type="ECO:0000256" key="1">
    <source>
        <dbReference type="SAM" id="MobiDB-lite"/>
    </source>
</evidence>
<keyword evidence="3" id="KW-1185">Reference proteome</keyword>
<reference evidence="2 3" key="1">
    <citation type="submission" date="2019-05" db="EMBL/GenBank/DDBJ databases">
        <title>Streptomyces marianii sp. nov., a novel marine actinomycete from southern coast of India.</title>
        <authorList>
            <person name="Iniyan A.M."/>
            <person name="Wink J."/>
            <person name="Ramprasad E."/>
            <person name="Ramana C.V."/>
            <person name="Bunk B."/>
            <person name="Sproer C."/>
            <person name="Joseph F.-J.R.S."/>
            <person name="Vincent S.G.P."/>
        </authorList>
    </citation>
    <scope>NUCLEOTIDE SEQUENCE [LARGE SCALE GENOMIC DNA]</scope>
    <source>
        <strain evidence="2 3">ICN19</strain>
    </source>
</reference>
<dbReference type="AlphaFoldDB" id="A0A5R9DZG3"/>
<feature type="region of interest" description="Disordered" evidence="1">
    <location>
        <begin position="1"/>
        <end position="100"/>
    </location>
</feature>
<dbReference type="Proteomes" id="UP000305921">
    <property type="component" value="Unassembled WGS sequence"/>
</dbReference>
<evidence type="ECO:0000313" key="2">
    <source>
        <dbReference type="EMBL" id="TLQ42155.1"/>
    </source>
</evidence>
<comment type="caution">
    <text evidence="2">The sequence shown here is derived from an EMBL/GenBank/DDBJ whole genome shotgun (WGS) entry which is preliminary data.</text>
</comment>
<evidence type="ECO:0000313" key="3">
    <source>
        <dbReference type="Proteomes" id="UP000305921"/>
    </source>
</evidence>
<organism evidence="2 3">
    <name type="scientific">Streptomyces marianii</name>
    <dbReference type="NCBI Taxonomy" id="1817406"/>
    <lineage>
        <taxon>Bacteria</taxon>
        <taxon>Bacillati</taxon>
        <taxon>Actinomycetota</taxon>
        <taxon>Actinomycetes</taxon>
        <taxon>Kitasatosporales</taxon>
        <taxon>Streptomycetaceae</taxon>
        <taxon>Streptomyces</taxon>
    </lineage>
</organism>
<proteinExistence type="predicted"/>
<feature type="compositionally biased region" description="Low complexity" evidence="1">
    <location>
        <begin position="11"/>
        <end position="35"/>
    </location>
</feature>
<accession>A0A5R9DZG3</accession>
<sequence>MHGFTVRRVHGSSCSGSSCSGSSCSGSSCSGSSCGESRPEQVQVHGSRTRRTAPTCSIVTRAGHDEPPPPISSSESRPPKAKAMRLGADHRIAPRTGLDG</sequence>
<dbReference type="PROSITE" id="PS51257">
    <property type="entry name" value="PROKAR_LIPOPROTEIN"/>
    <property type="match status" value="1"/>
</dbReference>
<feature type="compositionally biased region" description="Basic residues" evidence="1">
    <location>
        <begin position="1"/>
        <end position="10"/>
    </location>
</feature>
<name>A0A5R9DZG3_9ACTN</name>
<gene>
    <name evidence="2" type="ORF">FEF34_01880</name>
</gene>
<protein>
    <submittedName>
        <fullName evidence="2">Uncharacterized protein</fullName>
    </submittedName>
</protein>
<dbReference type="EMBL" id="VAWE01000001">
    <property type="protein sequence ID" value="TLQ42155.1"/>
    <property type="molecule type" value="Genomic_DNA"/>
</dbReference>